<dbReference type="InterPro" id="IPR051011">
    <property type="entry name" value="Metal_resp_trans_reg"/>
</dbReference>
<dbReference type="InterPro" id="IPR011991">
    <property type="entry name" value="ArsR-like_HTH"/>
</dbReference>
<dbReference type="Gene3D" id="1.10.10.10">
    <property type="entry name" value="Winged helix-like DNA-binding domain superfamily/Winged helix DNA-binding domain"/>
    <property type="match status" value="1"/>
</dbReference>
<dbReference type="InterPro" id="IPR001845">
    <property type="entry name" value="HTH_ArsR_DNA-bd_dom"/>
</dbReference>
<evidence type="ECO:0000313" key="5">
    <source>
        <dbReference type="EMBL" id="MFC7339274.1"/>
    </source>
</evidence>
<accession>A0ABW2LD34</accession>
<feature type="domain" description="HTH arsR-type" evidence="4">
    <location>
        <begin position="14"/>
        <end position="108"/>
    </location>
</feature>
<dbReference type="PROSITE" id="PS50987">
    <property type="entry name" value="HTH_ARSR_2"/>
    <property type="match status" value="1"/>
</dbReference>
<evidence type="ECO:0000256" key="1">
    <source>
        <dbReference type="ARBA" id="ARBA00023015"/>
    </source>
</evidence>
<gene>
    <name evidence="5" type="ORF">ACFQY0_18925</name>
</gene>
<dbReference type="SMART" id="SM00418">
    <property type="entry name" value="HTH_ARSR"/>
    <property type="match status" value="1"/>
</dbReference>
<evidence type="ECO:0000259" key="4">
    <source>
        <dbReference type="PROSITE" id="PS50987"/>
    </source>
</evidence>
<dbReference type="InterPro" id="IPR036388">
    <property type="entry name" value="WH-like_DNA-bd_sf"/>
</dbReference>
<keyword evidence="6" id="KW-1185">Reference proteome</keyword>
<name>A0ABW2LD34_9BACT</name>
<dbReference type="Pfam" id="PF01022">
    <property type="entry name" value="HTH_5"/>
    <property type="match status" value="1"/>
</dbReference>
<dbReference type="CDD" id="cd00090">
    <property type="entry name" value="HTH_ARSR"/>
    <property type="match status" value="1"/>
</dbReference>
<reference evidence="6" key="1">
    <citation type="journal article" date="2019" name="Int. J. Syst. Evol. Microbiol.">
        <title>The Global Catalogue of Microorganisms (GCM) 10K type strain sequencing project: providing services to taxonomists for standard genome sequencing and annotation.</title>
        <authorList>
            <consortium name="The Broad Institute Genomics Platform"/>
            <consortium name="The Broad Institute Genome Sequencing Center for Infectious Disease"/>
            <person name="Wu L."/>
            <person name="Ma J."/>
        </authorList>
    </citation>
    <scope>NUCLEOTIDE SEQUENCE [LARGE SCALE GENOMIC DNA]</scope>
    <source>
        <strain evidence="6">CGMCC 4.1467</strain>
    </source>
</reference>
<sequence>MSPKAKKDPKKSRLSGEALEKVAETFRALSDAGRLALLQELKDGEQMVGELVDSTGMGQASVSKHLKTMFDAGLLSRRKEGVKVFYAVKDELVFSLCRLVCGKLDEDQRGRAMVDFSI</sequence>
<evidence type="ECO:0000256" key="2">
    <source>
        <dbReference type="ARBA" id="ARBA00023125"/>
    </source>
</evidence>
<dbReference type="Proteomes" id="UP001596472">
    <property type="component" value="Unassembled WGS sequence"/>
</dbReference>
<proteinExistence type="predicted"/>
<dbReference type="InterPro" id="IPR036390">
    <property type="entry name" value="WH_DNA-bd_sf"/>
</dbReference>
<comment type="caution">
    <text evidence="5">The sequence shown here is derived from an EMBL/GenBank/DDBJ whole genome shotgun (WGS) entry which is preliminary data.</text>
</comment>
<dbReference type="PANTHER" id="PTHR43132">
    <property type="entry name" value="ARSENICAL RESISTANCE OPERON REPRESSOR ARSR-RELATED"/>
    <property type="match status" value="1"/>
</dbReference>
<dbReference type="EMBL" id="JBHTBS010000014">
    <property type="protein sequence ID" value="MFC7339274.1"/>
    <property type="molecule type" value="Genomic_DNA"/>
</dbReference>
<evidence type="ECO:0000256" key="3">
    <source>
        <dbReference type="ARBA" id="ARBA00023163"/>
    </source>
</evidence>
<dbReference type="RefSeq" id="WP_379715780.1">
    <property type="nucleotide sequence ID" value="NZ_JBHTBS010000014.1"/>
</dbReference>
<keyword evidence="3" id="KW-0804">Transcription</keyword>
<keyword evidence="2" id="KW-0238">DNA-binding</keyword>
<protein>
    <submittedName>
        <fullName evidence="5">ArsR/SmtB family transcription factor</fullName>
    </submittedName>
</protein>
<dbReference type="PRINTS" id="PR00778">
    <property type="entry name" value="HTHARSR"/>
</dbReference>
<dbReference type="PANTHER" id="PTHR43132:SF9">
    <property type="entry name" value="ARSR FAMILY TRANSCRIPTIONAL REGULATORY PROTEIN"/>
    <property type="match status" value="1"/>
</dbReference>
<dbReference type="SUPFAM" id="SSF46785">
    <property type="entry name" value="Winged helix' DNA-binding domain"/>
    <property type="match status" value="1"/>
</dbReference>
<evidence type="ECO:0000313" key="6">
    <source>
        <dbReference type="Proteomes" id="UP001596472"/>
    </source>
</evidence>
<organism evidence="5 6">
    <name type="scientific">Haloferula chungangensis</name>
    <dbReference type="NCBI Taxonomy" id="1048331"/>
    <lineage>
        <taxon>Bacteria</taxon>
        <taxon>Pseudomonadati</taxon>
        <taxon>Verrucomicrobiota</taxon>
        <taxon>Verrucomicrobiia</taxon>
        <taxon>Verrucomicrobiales</taxon>
        <taxon>Verrucomicrobiaceae</taxon>
        <taxon>Haloferula</taxon>
    </lineage>
</organism>
<dbReference type="NCBIfam" id="NF033788">
    <property type="entry name" value="HTH_metalloreg"/>
    <property type="match status" value="1"/>
</dbReference>
<keyword evidence="1" id="KW-0805">Transcription regulation</keyword>